<proteinExistence type="predicted"/>
<keyword evidence="3" id="KW-1185">Reference proteome</keyword>
<reference evidence="2 3" key="1">
    <citation type="submission" date="2018-06" db="EMBL/GenBank/DDBJ databases">
        <authorList>
            <consortium name="Pathogen Informatics"/>
            <person name="Doyle S."/>
        </authorList>
    </citation>
    <scope>NUCLEOTIDE SEQUENCE [LARGE SCALE GENOMIC DNA]</scope>
    <source>
        <strain evidence="2 3">NCTC1659</strain>
    </source>
</reference>
<dbReference type="SUPFAM" id="SSF47413">
    <property type="entry name" value="lambda repressor-like DNA-binding domains"/>
    <property type="match status" value="1"/>
</dbReference>
<dbReference type="PROSITE" id="PS50943">
    <property type="entry name" value="HTH_CROC1"/>
    <property type="match status" value="1"/>
</dbReference>
<feature type="domain" description="HTH cro/C1-type" evidence="1">
    <location>
        <begin position="44"/>
        <end position="78"/>
    </location>
</feature>
<dbReference type="GO" id="GO:0003677">
    <property type="term" value="F:DNA binding"/>
    <property type="evidence" value="ECO:0007669"/>
    <property type="project" value="InterPro"/>
</dbReference>
<sequence>MKNENSKLEFSKRLKQALENTGFAELSLSSIATKFNLRHPNRPITPQTVHNWLIGSSIPTDDKIDTLSKLLNTSPEWLRYGISQIDHSQLSDDETQLLHSFRNISHSKQKLLLALLKELSS</sequence>
<evidence type="ECO:0000313" key="3">
    <source>
        <dbReference type="Proteomes" id="UP000254329"/>
    </source>
</evidence>
<dbReference type="InterPro" id="IPR010982">
    <property type="entry name" value="Lambda_DNA-bd_dom_sf"/>
</dbReference>
<dbReference type="STRING" id="733.B0186_02760"/>
<dbReference type="InterPro" id="IPR001387">
    <property type="entry name" value="Cro/C1-type_HTH"/>
</dbReference>
<protein>
    <recommendedName>
        <fullName evidence="1">HTH cro/C1-type domain-containing protein</fullName>
    </recommendedName>
</protein>
<gene>
    <name evidence="2" type="ORF">NCTC1659_00124</name>
</gene>
<accession>A0A1V4B2W7</accession>
<dbReference type="Gene3D" id="1.10.260.40">
    <property type="entry name" value="lambda repressor-like DNA-binding domains"/>
    <property type="match status" value="1"/>
</dbReference>
<dbReference type="AlphaFoldDB" id="A0A1V4B2W7"/>
<dbReference type="Proteomes" id="UP000254329">
    <property type="component" value="Unassembled WGS sequence"/>
</dbReference>
<evidence type="ECO:0000259" key="1">
    <source>
        <dbReference type="PROSITE" id="PS50943"/>
    </source>
</evidence>
<name>A0A1V4B2W7_9PAST</name>
<evidence type="ECO:0000313" key="2">
    <source>
        <dbReference type="EMBL" id="STO58906.1"/>
    </source>
</evidence>
<dbReference type="EMBL" id="UGHF01000001">
    <property type="protein sequence ID" value="STO58906.1"/>
    <property type="molecule type" value="Genomic_DNA"/>
</dbReference>
<organism evidence="2 3">
    <name type="scientific">Canicola haemoglobinophilus</name>
    <dbReference type="NCBI Taxonomy" id="733"/>
    <lineage>
        <taxon>Bacteria</taxon>
        <taxon>Pseudomonadati</taxon>
        <taxon>Pseudomonadota</taxon>
        <taxon>Gammaproteobacteria</taxon>
        <taxon>Pasteurellales</taxon>
        <taxon>Pasteurellaceae</taxon>
        <taxon>Canicola</taxon>
    </lineage>
</organism>